<organism evidence="9">
    <name type="scientific">Caenorhabditis brenneri</name>
    <name type="common">Nematode worm</name>
    <dbReference type="NCBI Taxonomy" id="135651"/>
    <lineage>
        <taxon>Eukaryota</taxon>
        <taxon>Metazoa</taxon>
        <taxon>Ecdysozoa</taxon>
        <taxon>Nematoda</taxon>
        <taxon>Chromadorea</taxon>
        <taxon>Rhabditida</taxon>
        <taxon>Rhabditina</taxon>
        <taxon>Rhabditomorpha</taxon>
        <taxon>Rhabditoidea</taxon>
        <taxon>Rhabditidae</taxon>
        <taxon>Peloderinae</taxon>
        <taxon>Caenorhabditis</taxon>
    </lineage>
</organism>
<keyword evidence="9" id="KW-1185">Reference proteome</keyword>
<dbReference type="eggNOG" id="ENOG502TFE1">
    <property type="taxonomic scope" value="Eukaryota"/>
</dbReference>
<feature type="transmembrane region" description="Helical" evidence="5">
    <location>
        <begin position="154"/>
        <end position="173"/>
    </location>
</feature>
<dbReference type="InterPro" id="IPR019427">
    <property type="entry name" value="7TM_GPCR_serpentine_rcpt_Srw"/>
</dbReference>
<proteinExistence type="predicted"/>
<dbReference type="PANTHER" id="PTHR22751">
    <property type="entry name" value="G-PROTEIN COUPLED RECEPTOR-RELATED"/>
    <property type="match status" value="1"/>
</dbReference>
<keyword evidence="6" id="KW-0732">Signal</keyword>
<feature type="transmembrane region" description="Helical" evidence="5">
    <location>
        <begin position="88"/>
        <end position="105"/>
    </location>
</feature>
<sequence>MASVALMDIFSLACVFGEKWILFYQELYPCYSKTTDYNLMMLDMIRLHIRSFTRRCSTWLSLSIAIIRALVIRYPMSVRFEMLSRPRTIIYVIGGVLCVVIPNSIGDFLSLDVSTYDKNFDCKNHLSIRFYTVDLSKLFQKSRLFRPIVKIAEALISKMIPCVLFPIATIVLIKEIRKANIRRNTLASNSASSSQTNTSYLVLAQTVTFFIAEFPLGIVFLLQYTVYCALLGAFERFFTSVLTITTATHMFICFFMSSQYRLAVRLFLRGGYPLKYNFDSKDVSRNKSLKQHNVQSIEK</sequence>
<dbReference type="AlphaFoldDB" id="G0P0G1"/>
<evidence type="ECO:0000256" key="6">
    <source>
        <dbReference type="SAM" id="SignalP"/>
    </source>
</evidence>
<evidence type="ECO:0000259" key="7">
    <source>
        <dbReference type="PROSITE" id="PS50262"/>
    </source>
</evidence>
<evidence type="ECO:0000313" key="9">
    <source>
        <dbReference type="Proteomes" id="UP000008068"/>
    </source>
</evidence>
<gene>
    <name evidence="8" type="ORF">CAEBREN_29567</name>
</gene>
<dbReference type="OrthoDB" id="5803557at2759"/>
<dbReference type="PROSITE" id="PS50262">
    <property type="entry name" value="G_PROTEIN_RECEP_F1_2"/>
    <property type="match status" value="1"/>
</dbReference>
<keyword evidence="2 5" id="KW-0812">Transmembrane</keyword>
<evidence type="ECO:0000256" key="4">
    <source>
        <dbReference type="ARBA" id="ARBA00023136"/>
    </source>
</evidence>
<dbReference type="SUPFAM" id="SSF81321">
    <property type="entry name" value="Family A G protein-coupled receptor-like"/>
    <property type="match status" value="1"/>
</dbReference>
<dbReference type="HOGENOM" id="CLU_043715_1_0_1"/>
<dbReference type="STRING" id="135651.G0P0G1"/>
<accession>G0P0G1</accession>
<dbReference type="InParanoid" id="G0P0G1"/>
<dbReference type="InterPro" id="IPR017452">
    <property type="entry name" value="GPCR_Rhodpsn_7TM"/>
</dbReference>
<evidence type="ECO:0000313" key="8">
    <source>
        <dbReference type="EMBL" id="EGT41738.1"/>
    </source>
</evidence>
<dbReference type="Proteomes" id="UP000008068">
    <property type="component" value="Unassembled WGS sequence"/>
</dbReference>
<dbReference type="GO" id="GO:0008528">
    <property type="term" value="F:G protein-coupled peptide receptor activity"/>
    <property type="evidence" value="ECO:0007669"/>
    <property type="project" value="InterPro"/>
</dbReference>
<feature type="chain" id="PRO_5003405729" description="G-protein coupled receptors family 1 profile domain-containing protein" evidence="6">
    <location>
        <begin position="18"/>
        <end position="299"/>
    </location>
</feature>
<comment type="subcellular location">
    <subcellularLocation>
        <location evidence="1">Membrane</location>
    </subcellularLocation>
</comment>
<feature type="transmembrane region" description="Helical" evidence="5">
    <location>
        <begin position="200"/>
        <end position="225"/>
    </location>
</feature>
<dbReference type="PANTHER" id="PTHR22751:SF288">
    <property type="entry name" value="G-PROTEIN COUPLED RECEPTORS FAMILY 1 PROFILE DOMAIN-CONTAINING PROTEIN"/>
    <property type="match status" value="1"/>
</dbReference>
<keyword evidence="4 5" id="KW-0472">Membrane</keyword>
<evidence type="ECO:0000256" key="3">
    <source>
        <dbReference type="ARBA" id="ARBA00022989"/>
    </source>
</evidence>
<feature type="transmembrane region" description="Helical" evidence="5">
    <location>
        <begin position="237"/>
        <end position="256"/>
    </location>
</feature>
<feature type="domain" description="G-protein coupled receptors family 1 profile" evidence="7">
    <location>
        <begin position="1"/>
        <end position="253"/>
    </location>
</feature>
<protein>
    <recommendedName>
        <fullName evidence="7">G-protein coupled receptors family 1 profile domain-containing protein</fullName>
    </recommendedName>
</protein>
<reference evidence="9" key="1">
    <citation type="submission" date="2011-07" db="EMBL/GenBank/DDBJ databases">
        <authorList>
            <consortium name="Caenorhabditis brenneri Sequencing and Analysis Consortium"/>
            <person name="Wilson R.K."/>
        </authorList>
    </citation>
    <scope>NUCLEOTIDE SEQUENCE [LARGE SCALE GENOMIC DNA]</scope>
    <source>
        <strain evidence="9">PB2801</strain>
    </source>
</reference>
<dbReference type="GO" id="GO:0016020">
    <property type="term" value="C:membrane"/>
    <property type="evidence" value="ECO:0007669"/>
    <property type="project" value="UniProtKB-SubCell"/>
</dbReference>
<dbReference type="Gene3D" id="1.20.1070.10">
    <property type="entry name" value="Rhodopsin 7-helix transmembrane proteins"/>
    <property type="match status" value="1"/>
</dbReference>
<dbReference type="EMBL" id="GL380000">
    <property type="protein sequence ID" value="EGT41738.1"/>
    <property type="molecule type" value="Genomic_DNA"/>
</dbReference>
<evidence type="ECO:0000256" key="2">
    <source>
        <dbReference type="ARBA" id="ARBA00022692"/>
    </source>
</evidence>
<evidence type="ECO:0000256" key="5">
    <source>
        <dbReference type="SAM" id="Phobius"/>
    </source>
</evidence>
<name>G0P0G1_CAEBE</name>
<feature type="signal peptide" evidence="6">
    <location>
        <begin position="1"/>
        <end position="17"/>
    </location>
</feature>
<evidence type="ECO:0000256" key="1">
    <source>
        <dbReference type="ARBA" id="ARBA00004370"/>
    </source>
</evidence>
<dbReference type="Pfam" id="PF10324">
    <property type="entry name" value="7TM_GPCR_Srw"/>
    <property type="match status" value="1"/>
</dbReference>
<keyword evidence="3 5" id="KW-1133">Transmembrane helix</keyword>